<dbReference type="GO" id="GO:0046872">
    <property type="term" value="F:metal ion binding"/>
    <property type="evidence" value="ECO:0007669"/>
    <property type="project" value="UniProtKB-KW"/>
</dbReference>
<evidence type="ECO:0000313" key="11">
    <source>
        <dbReference type="EMBL" id="SHO45585.1"/>
    </source>
</evidence>
<evidence type="ECO:0000256" key="9">
    <source>
        <dbReference type="ARBA" id="ARBA00049940"/>
    </source>
</evidence>
<feature type="transmembrane region" description="Helical" evidence="10">
    <location>
        <begin position="5"/>
        <end position="25"/>
    </location>
</feature>
<dbReference type="GO" id="GO:0140114">
    <property type="term" value="P:cellular detoxification of fluoride"/>
    <property type="evidence" value="ECO:0007669"/>
    <property type="project" value="UniProtKB-UniRule"/>
</dbReference>
<keyword evidence="2 10" id="KW-1003">Cell membrane</keyword>
<dbReference type="PANTHER" id="PTHR28259">
    <property type="entry name" value="FLUORIDE EXPORT PROTEIN 1-RELATED"/>
    <property type="match status" value="1"/>
</dbReference>
<feature type="transmembrane region" description="Helical" evidence="10">
    <location>
        <begin position="96"/>
        <end position="121"/>
    </location>
</feature>
<dbReference type="HAMAP" id="MF_00454">
    <property type="entry name" value="FluC"/>
    <property type="match status" value="1"/>
</dbReference>
<comment type="activity regulation">
    <text evidence="10">Na(+) is not transported, but it plays an essential structural role and its presence is essential for fluoride channel function.</text>
</comment>
<evidence type="ECO:0000256" key="10">
    <source>
        <dbReference type="HAMAP-Rule" id="MF_00454"/>
    </source>
</evidence>
<evidence type="ECO:0000256" key="2">
    <source>
        <dbReference type="ARBA" id="ARBA00022475"/>
    </source>
</evidence>
<sequence length="129" mass="14183">MKKYLLLFLFGMGGAICRYGIGLLFHETFPWGTFSVNIIGCILLPIVLVFMRETKIISKEYITIIGTGFIGAFTTFSSFIADIITLSNNGKKSMAIIYLFVSLAGGLIATSVSLSICNYAVDKYLKRKG</sequence>
<comment type="catalytic activity">
    <reaction evidence="8">
        <text>fluoride(in) = fluoride(out)</text>
        <dbReference type="Rhea" id="RHEA:76159"/>
        <dbReference type="ChEBI" id="CHEBI:17051"/>
    </reaction>
    <physiologicalReaction direction="left-to-right" evidence="8">
        <dbReference type="Rhea" id="RHEA:76160"/>
    </physiologicalReaction>
</comment>
<keyword evidence="3 10" id="KW-0812">Transmembrane</keyword>
<dbReference type="Pfam" id="PF02537">
    <property type="entry name" value="CRCB"/>
    <property type="match status" value="1"/>
</dbReference>
<gene>
    <name evidence="10" type="primary">fluC</name>
    <name evidence="10" type="synonym">crcB</name>
    <name evidence="11" type="ORF">SAMN02745217_01006</name>
</gene>
<comment type="similarity">
    <text evidence="7 10">Belongs to the fluoride channel Fluc/FEX (TC 1.A.43) family.</text>
</comment>
<evidence type="ECO:0000256" key="6">
    <source>
        <dbReference type="ARBA" id="ARBA00023303"/>
    </source>
</evidence>
<evidence type="ECO:0000256" key="5">
    <source>
        <dbReference type="ARBA" id="ARBA00023136"/>
    </source>
</evidence>
<comment type="subcellular location">
    <subcellularLocation>
        <location evidence="1 10">Cell membrane</location>
        <topology evidence="1 10">Multi-pass membrane protein</topology>
    </subcellularLocation>
</comment>
<feature type="binding site" evidence="10">
    <location>
        <position position="71"/>
    </location>
    <ligand>
        <name>Na(+)</name>
        <dbReference type="ChEBI" id="CHEBI:29101"/>
        <note>structural</note>
    </ligand>
</feature>
<evidence type="ECO:0000313" key="12">
    <source>
        <dbReference type="Proteomes" id="UP000184612"/>
    </source>
</evidence>
<keyword evidence="10" id="KW-0915">Sodium</keyword>
<dbReference type="GO" id="GO:0062054">
    <property type="term" value="F:fluoride channel activity"/>
    <property type="evidence" value="ECO:0007669"/>
    <property type="project" value="UniProtKB-UniRule"/>
</dbReference>
<evidence type="ECO:0000256" key="3">
    <source>
        <dbReference type="ARBA" id="ARBA00022692"/>
    </source>
</evidence>
<reference evidence="11 12" key="1">
    <citation type="submission" date="2016-12" db="EMBL/GenBank/DDBJ databases">
        <authorList>
            <person name="Song W.-J."/>
            <person name="Kurnit D.M."/>
        </authorList>
    </citation>
    <scope>NUCLEOTIDE SEQUENCE [LARGE SCALE GENOMIC DNA]</scope>
    <source>
        <strain evidence="11 12">DSM 12503</strain>
    </source>
</reference>
<feature type="binding site" evidence="10">
    <location>
        <position position="74"/>
    </location>
    <ligand>
        <name>Na(+)</name>
        <dbReference type="ChEBI" id="CHEBI:29101"/>
        <note>structural</note>
    </ligand>
</feature>
<dbReference type="EMBL" id="FRFD01000003">
    <property type="protein sequence ID" value="SHO45585.1"/>
    <property type="molecule type" value="Genomic_DNA"/>
</dbReference>
<dbReference type="InterPro" id="IPR003691">
    <property type="entry name" value="FluC"/>
</dbReference>
<feature type="transmembrane region" description="Helical" evidence="10">
    <location>
        <begin position="62"/>
        <end position="84"/>
    </location>
</feature>
<evidence type="ECO:0000256" key="1">
    <source>
        <dbReference type="ARBA" id="ARBA00004651"/>
    </source>
</evidence>
<comment type="function">
    <text evidence="9 10">Fluoride-specific ion channel. Important for reducing fluoride concentration in the cell, thus reducing its toxicity.</text>
</comment>
<feature type="transmembrane region" description="Helical" evidence="10">
    <location>
        <begin position="31"/>
        <end position="50"/>
    </location>
</feature>
<proteinExistence type="inferred from homology"/>
<dbReference type="NCBIfam" id="TIGR00494">
    <property type="entry name" value="crcB"/>
    <property type="match status" value="1"/>
</dbReference>
<keyword evidence="10" id="KW-0406">Ion transport</keyword>
<dbReference type="STRING" id="1121345.SAMN02745217_01006"/>
<accession>A0A1M7Y1H3</accession>
<dbReference type="RefSeq" id="WP_073587642.1">
    <property type="nucleotide sequence ID" value="NZ_FRFD01000003.1"/>
</dbReference>
<dbReference type="PANTHER" id="PTHR28259:SF1">
    <property type="entry name" value="FLUORIDE EXPORT PROTEIN 1-RELATED"/>
    <property type="match status" value="1"/>
</dbReference>
<dbReference type="Proteomes" id="UP000184612">
    <property type="component" value="Unassembled WGS sequence"/>
</dbReference>
<evidence type="ECO:0000256" key="7">
    <source>
        <dbReference type="ARBA" id="ARBA00035120"/>
    </source>
</evidence>
<keyword evidence="5 10" id="KW-0472">Membrane</keyword>
<protein>
    <recommendedName>
        <fullName evidence="10">Fluoride-specific ion channel FluC</fullName>
    </recommendedName>
</protein>
<keyword evidence="10" id="KW-0813">Transport</keyword>
<organism evidence="11 12">
    <name type="scientific">Anaerocolumna xylanovorans DSM 12503</name>
    <dbReference type="NCBI Taxonomy" id="1121345"/>
    <lineage>
        <taxon>Bacteria</taxon>
        <taxon>Bacillati</taxon>
        <taxon>Bacillota</taxon>
        <taxon>Clostridia</taxon>
        <taxon>Lachnospirales</taxon>
        <taxon>Lachnospiraceae</taxon>
        <taxon>Anaerocolumna</taxon>
    </lineage>
</organism>
<name>A0A1M7Y1H3_9FIRM</name>
<dbReference type="GO" id="GO:0005886">
    <property type="term" value="C:plasma membrane"/>
    <property type="evidence" value="ECO:0007669"/>
    <property type="project" value="UniProtKB-SubCell"/>
</dbReference>
<evidence type="ECO:0000256" key="8">
    <source>
        <dbReference type="ARBA" id="ARBA00035585"/>
    </source>
</evidence>
<keyword evidence="6 10" id="KW-0407">Ion channel</keyword>
<keyword evidence="4 10" id="KW-1133">Transmembrane helix</keyword>
<keyword evidence="10" id="KW-0479">Metal-binding</keyword>
<dbReference type="AlphaFoldDB" id="A0A1M7Y1H3"/>
<keyword evidence="12" id="KW-1185">Reference proteome</keyword>
<evidence type="ECO:0000256" key="4">
    <source>
        <dbReference type="ARBA" id="ARBA00022989"/>
    </source>
</evidence>